<reference evidence="8 10" key="2">
    <citation type="submission" date="2019-08" db="EMBL/GenBank/DDBJ databases">
        <authorList>
            <person name="Peeters C."/>
        </authorList>
    </citation>
    <scope>NUCLEOTIDE SEQUENCE [LARGE SCALE GENOMIC DNA]</scope>
    <source>
        <strain evidence="8 10">LMG 18089</strain>
    </source>
</reference>
<evidence type="ECO:0000256" key="1">
    <source>
        <dbReference type="ARBA" id="ARBA00004141"/>
    </source>
</evidence>
<feature type="transmembrane region" description="Helical" evidence="5">
    <location>
        <begin position="232"/>
        <end position="249"/>
    </location>
</feature>
<dbReference type="EMBL" id="RWHX01000008">
    <property type="protein sequence ID" value="RSK83798.1"/>
    <property type="molecule type" value="Genomic_DNA"/>
</dbReference>
<sequence>MTSELSLFPGWPPAPDPVFFAGLALVFAGLAGEICFRRLRLPRMTGYAVIGLVGGTLGLSSMLDAQASAAIRLLIDLALGLLLFELGSRLNLKWMRANPWIIVTSALEALLTFVAVYAVLRVFSVTPLTAVLIASISMATSPAVVIQLKNELRAEGQVTERLLALAALNSVYAVVAVKLVYGWMHQAYHSSFWVVLFHPLYLLIGSIVLAFVLAKACNLVFRKFGSQDHHGFVVLIGLIMLMVALVHMLKLPNSLTLLLAGIIFRNVEERPQLWPAYFGTAGWLLAVVLFVLTSLAFQWEYLVIGGLAALAIIVVRSIAKVVGTVAVAHQAGISYKQAIALGLSLCPMASLAFVLVADTYDIYPQFDPMLKAVVMCAVAVLQLVGPLVVYWALALVGERKD</sequence>
<keyword evidence="3 5" id="KW-1133">Transmembrane helix</keyword>
<dbReference type="Proteomes" id="UP000270216">
    <property type="component" value="Unassembled WGS sequence"/>
</dbReference>
<evidence type="ECO:0000313" key="8">
    <source>
        <dbReference type="EMBL" id="VVG69303.1"/>
    </source>
</evidence>
<dbReference type="GO" id="GO:0016020">
    <property type="term" value="C:membrane"/>
    <property type="evidence" value="ECO:0007669"/>
    <property type="project" value="UniProtKB-SubCell"/>
</dbReference>
<feature type="transmembrane region" description="Helical" evidence="5">
    <location>
        <begin position="372"/>
        <end position="393"/>
    </location>
</feature>
<dbReference type="RefSeq" id="WP_042113672.1">
    <property type="nucleotide sequence ID" value="NZ_CABPSX010000001.1"/>
</dbReference>
<dbReference type="InterPro" id="IPR038770">
    <property type="entry name" value="Na+/solute_symporter_sf"/>
</dbReference>
<evidence type="ECO:0000313" key="9">
    <source>
        <dbReference type="Proteomes" id="UP000270216"/>
    </source>
</evidence>
<evidence type="ECO:0000256" key="5">
    <source>
        <dbReference type="SAM" id="Phobius"/>
    </source>
</evidence>
<feature type="transmembrane region" description="Helical" evidence="5">
    <location>
        <begin position="274"/>
        <end position="292"/>
    </location>
</feature>
<feature type="transmembrane region" description="Helical" evidence="5">
    <location>
        <begin position="45"/>
        <end position="63"/>
    </location>
</feature>
<keyword evidence="4 5" id="KW-0472">Membrane</keyword>
<proteinExistence type="predicted"/>
<evidence type="ECO:0000256" key="4">
    <source>
        <dbReference type="ARBA" id="ARBA00023136"/>
    </source>
</evidence>
<dbReference type="AlphaFoldDB" id="A0A0B5F4I0"/>
<evidence type="ECO:0000256" key="2">
    <source>
        <dbReference type="ARBA" id="ARBA00022692"/>
    </source>
</evidence>
<feature type="transmembrane region" description="Helical" evidence="5">
    <location>
        <begin position="126"/>
        <end position="150"/>
    </location>
</feature>
<accession>A0A0B5F4I0</accession>
<feature type="transmembrane region" description="Helical" evidence="5">
    <location>
        <begin position="18"/>
        <end position="36"/>
    </location>
</feature>
<dbReference type="KEGG" id="papi:SG18_08880"/>
<keyword evidence="2 5" id="KW-0812">Transmembrane</keyword>
<dbReference type="Proteomes" id="UP000364291">
    <property type="component" value="Unassembled WGS sequence"/>
</dbReference>
<dbReference type="PANTHER" id="PTHR43021">
    <property type="entry name" value="NA(+)/H(+) ANTIPORTER-RELATED"/>
    <property type="match status" value="1"/>
</dbReference>
<evidence type="ECO:0000256" key="3">
    <source>
        <dbReference type="ARBA" id="ARBA00022989"/>
    </source>
</evidence>
<feature type="domain" description="Cation/H+ exchanger transmembrane" evidence="6">
    <location>
        <begin position="25"/>
        <end position="388"/>
    </location>
</feature>
<dbReference type="Gene3D" id="1.20.1530.20">
    <property type="match status" value="1"/>
</dbReference>
<feature type="transmembrane region" description="Helical" evidence="5">
    <location>
        <begin position="339"/>
        <end position="360"/>
    </location>
</feature>
<dbReference type="Pfam" id="PF00999">
    <property type="entry name" value="Na_H_Exchanger"/>
    <property type="match status" value="1"/>
</dbReference>
<feature type="transmembrane region" description="Helical" evidence="5">
    <location>
        <begin position="100"/>
        <end position="120"/>
    </location>
</feature>
<dbReference type="PANTHER" id="PTHR43021:SF2">
    <property type="entry name" value="CATION_H+ EXCHANGER DOMAIN-CONTAINING PROTEIN"/>
    <property type="match status" value="1"/>
</dbReference>
<evidence type="ECO:0000259" key="6">
    <source>
        <dbReference type="Pfam" id="PF00999"/>
    </source>
</evidence>
<protein>
    <submittedName>
        <fullName evidence="8">Sodium:proton exchanger</fullName>
    </submittedName>
</protein>
<dbReference type="GeneID" id="47012199"/>
<dbReference type="GO" id="GO:1902600">
    <property type="term" value="P:proton transmembrane transport"/>
    <property type="evidence" value="ECO:0007669"/>
    <property type="project" value="InterPro"/>
</dbReference>
<feature type="transmembrane region" description="Helical" evidence="5">
    <location>
        <begin position="162"/>
        <end position="184"/>
    </location>
</feature>
<gene>
    <name evidence="7" type="ORF">EJE83_07090</name>
    <name evidence="8" type="ORF">PAP18089_00256</name>
</gene>
<dbReference type="GO" id="GO:0015297">
    <property type="term" value="F:antiporter activity"/>
    <property type="evidence" value="ECO:0007669"/>
    <property type="project" value="InterPro"/>
</dbReference>
<comment type="subcellular location">
    <subcellularLocation>
        <location evidence="1">Membrane</location>
        <topology evidence="1">Multi-pass membrane protein</topology>
    </subcellularLocation>
</comment>
<dbReference type="InterPro" id="IPR006153">
    <property type="entry name" value="Cation/H_exchanger_TM"/>
</dbReference>
<feature type="transmembrane region" description="Helical" evidence="5">
    <location>
        <begin position="69"/>
        <end position="88"/>
    </location>
</feature>
<dbReference type="STRING" id="93218.XM39_09080"/>
<reference evidence="7 9" key="1">
    <citation type="submission" date="2018-12" db="EMBL/GenBank/DDBJ databases">
        <title>Whole genome sequence of a Pandoraea apista isolate from a patient with cystic fibrosis.</title>
        <authorList>
            <person name="Kenna D.T."/>
            <person name="Turton J.F."/>
        </authorList>
    </citation>
    <scope>NUCLEOTIDE SEQUENCE [LARGE SCALE GENOMIC DNA]</scope>
    <source>
        <strain evidence="7 9">Pa13324</strain>
    </source>
</reference>
<organism evidence="8 10">
    <name type="scientific">Pandoraea apista</name>
    <dbReference type="NCBI Taxonomy" id="93218"/>
    <lineage>
        <taxon>Bacteria</taxon>
        <taxon>Pseudomonadati</taxon>
        <taxon>Pseudomonadota</taxon>
        <taxon>Betaproteobacteria</taxon>
        <taxon>Burkholderiales</taxon>
        <taxon>Burkholderiaceae</taxon>
        <taxon>Pandoraea</taxon>
    </lineage>
</organism>
<feature type="transmembrane region" description="Helical" evidence="5">
    <location>
        <begin position="196"/>
        <end position="220"/>
    </location>
</feature>
<dbReference type="EMBL" id="CABPSX010000001">
    <property type="protein sequence ID" value="VVG69303.1"/>
    <property type="molecule type" value="Genomic_DNA"/>
</dbReference>
<dbReference type="OrthoDB" id="8617652at2"/>
<evidence type="ECO:0000313" key="10">
    <source>
        <dbReference type="Proteomes" id="UP000364291"/>
    </source>
</evidence>
<evidence type="ECO:0000313" key="7">
    <source>
        <dbReference type="EMBL" id="RSK83798.1"/>
    </source>
</evidence>
<keyword evidence="9" id="KW-1185">Reference proteome</keyword>
<name>A0A0B5F4I0_9BURK</name>
<feature type="transmembrane region" description="Helical" evidence="5">
    <location>
        <begin position="299"/>
        <end position="319"/>
    </location>
</feature>